<evidence type="ECO:0000256" key="4">
    <source>
        <dbReference type="ARBA" id="ARBA00022692"/>
    </source>
</evidence>
<gene>
    <name evidence="9" type="ORF">G3M78_14070</name>
</gene>
<keyword evidence="4 7" id="KW-0812">Transmembrane</keyword>
<dbReference type="GO" id="GO:0022857">
    <property type="term" value="F:transmembrane transporter activity"/>
    <property type="evidence" value="ECO:0007669"/>
    <property type="project" value="InterPro"/>
</dbReference>
<accession>A0A7T0C4N8</accession>
<evidence type="ECO:0000256" key="2">
    <source>
        <dbReference type="ARBA" id="ARBA00005811"/>
    </source>
</evidence>
<keyword evidence="6 8" id="KW-0472">Membrane</keyword>
<dbReference type="Pfam" id="PF02472">
    <property type="entry name" value="ExbD"/>
    <property type="match status" value="1"/>
</dbReference>
<evidence type="ECO:0000256" key="1">
    <source>
        <dbReference type="ARBA" id="ARBA00004162"/>
    </source>
</evidence>
<keyword evidence="5 8" id="KW-1133">Transmembrane helix</keyword>
<dbReference type="AlphaFoldDB" id="A0A7T0C4N8"/>
<organism evidence="9 10">
    <name type="scientific">Candidatus Nitrohelix vancouverensis</name>
    <dbReference type="NCBI Taxonomy" id="2705534"/>
    <lineage>
        <taxon>Bacteria</taxon>
        <taxon>Pseudomonadati</taxon>
        <taxon>Nitrospinota/Tectimicrobiota group</taxon>
        <taxon>Nitrospinota</taxon>
        <taxon>Nitrospinia</taxon>
        <taxon>Nitrospinales</taxon>
        <taxon>Nitrospinaceae</taxon>
        <taxon>Candidatus Nitrohelix</taxon>
    </lineage>
</organism>
<dbReference type="PANTHER" id="PTHR30558">
    <property type="entry name" value="EXBD MEMBRANE COMPONENT OF PMF-DRIVEN MACROMOLECULE IMPORT SYSTEM"/>
    <property type="match status" value="1"/>
</dbReference>
<keyword evidence="3" id="KW-1003">Cell membrane</keyword>
<evidence type="ECO:0000256" key="6">
    <source>
        <dbReference type="ARBA" id="ARBA00023136"/>
    </source>
</evidence>
<dbReference type="Gene3D" id="3.30.420.270">
    <property type="match status" value="1"/>
</dbReference>
<dbReference type="InterPro" id="IPR003400">
    <property type="entry name" value="ExbD"/>
</dbReference>
<protein>
    <submittedName>
        <fullName evidence="9">Biopolymer transporter ExbD</fullName>
    </submittedName>
</protein>
<feature type="transmembrane region" description="Helical" evidence="8">
    <location>
        <begin position="15"/>
        <end position="36"/>
    </location>
</feature>
<evidence type="ECO:0000313" key="10">
    <source>
        <dbReference type="Proteomes" id="UP000594464"/>
    </source>
</evidence>
<keyword evidence="7" id="KW-0653">Protein transport</keyword>
<dbReference type="EMBL" id="CP048620">
    <property type="protein sequence ID" value="QPJ66462.1"/>
    <property type="molecule type" value="Genomic_DNA"/>
</dbReference>
<evidence type="ECO:0000256" key="7">
    <source>
        <dbReference type="RuleBase" id="RU003879"/>
    </source>
</evidence>
<evidence type="ECO:0000313" key="9">
    <source>
        <dbReference type="EMBL" id="QPJ66462.1"/>
    </source>
</evidence>
<comment type="subcellular location">
    <subcellularLocation>
        <location evidence="1">Cell membrane</location>
        <topology evidence="1">Single-pass membrane protein</topology>
    </subcellularLocation>
    <subcellularLocation>
        <location evidence="7">Cell membrane</location>
        <topology evidence="7">Single-pass type II membrane protein</topology>
    </subcellularLocation>
</comment>
<reference evidence="10" key="1">
    <citation type="submission" date="2020-02" db="EMBL/GenBank/DDBJ databases">
        <title>Genomic and physiological characterization of two novel Nitrospinaceae genera.</title>
        <authorList>
            <person name="Mueller A.J."/>
            <person name="Jung M.-Y."/>
            <person name="Strachan C.R."/>
            <person name="Herbold C.W."/>
            <person name="Kirkegaard R.H."/>
            <person name="Daims H."/>
        </authorList>
    </citation>
    <scope>NUCLEOTIDE SEQUENCE [LARGE SCALE GENOMIC DNA]</scope>
</reference>
<evidence type="ECO:0000256" key="3">
    <source>
        <dbReference type="ARBA" id="ARBA00022475"/>
    </source>
</evidence>
<proteinExistence type="inferred from homology"/>
<comment type="similarity">
    <text evidence="2 7">Belongs to the ExbD/TolR family.</text>
</comment>
<dbReference type="GO" id="GO:0015031">
    <property type="term" value="P:protein transport"/>
    <property type="evidence" value="ECO:0007669"/>
    <property type="project" value="UniProtKB-KW"/>
</dbReference>
<keyword evidence="7" id="KW-0813">Transport</keyword>
<evidence type="ECO:0000256" key="8">
    <source>
        <dbReference type="SAM" id="Phobius"/>
    </source>
</evidence>
<dbReference type="Proteomes" id="UP000594464">
    <property type="component" value="Chromosome"/>
</dbReference>
<name>A0A7T0C4N8_9BACT</name>
<dbReference type="GO" id="GO:0005886">
    <property type="term" value="C:plasma membrane"/>
    <property type="evidence" value="ECO:0007669"/>
    <property type="project" value="UniProtKB-SubCell"/>
</dbReference>
<sequence length="131" mass="14838">MQFRKEEDDNFALDLTPLIDVVFLLLIFFMVSTVFVDFNRRMDLTLPSSKASTPNEPSKQLNIEMTIDHKIYFSGAQVTVQQLEEMFAKMEPEKKKSAVIHADKGLSFGKVVEVMGVLNAEHVEDVSIAVK</sequence>
<evidence type="ECO:0000256" key="5">
    <source>
        <dbReference type="ARBA" id="ARBA00022989"/>
    </source>
</evidence>
<dbReference type="KEGG" id="nva:G3M78_14070"/>